<dbReference type="InterPro" id="IPR011701">
    <property type="entry name" value="MFS"/>
</dbReference>
<evidence type="ECO:0000313" key="9">
    <source>
        <dbReference type="Proteomes" id="UP000295008"/>
    </source>
</evidence>
<evidence type="ECO:0000313" key="8">
    <source>
        <dbReference type="EMBL" id="TCL58647.1"/>
    </source>
</evidence>
<evidence type="ECO:0000256" key="5">
    <source>
        <dbReference type="ARBA" id="ARBA00023136"/>
    </source>
</evidence>
<dbReference type="PANTHER" id="PTHR43129">
    <property type="entry name" value="FOSMIDOMYCIN RESISTANCE PROTEIN"/>
    <property type="match status" value="1"/>
</dbReference>
<dbReference type="PANTHER" id="PTHR43129:SF1">
    <property type="entry name" value="FOSMIDOMYCIN RESISTANCE PROTEIN"/>
    <property type="match status" value="1"/>
</dbReference>
<feature type="transmembrane region" description="Helical" evidence="6">
    <location>
        <begin position="158"/>
        <end position="177"/>
    </location>
</feature>
<dbReference type="CDD" id="cd17478">
    <property type="entry name" value="MFS_FsR"/>
    <property type="match status" value="1"/>
</dbReference>
<feature type="transmembrane region" description="Helical" evidence="6">
    <location>
        <begin position="222"/>
        <end position="243"/>
    </location>
</feature>
<evidence type="ECO:0000256" key="4">
    <source>
        <dbReference type="ARBA" id="ARBA00022989"/>
    </source>
</evidence>
<organism evidence="8 9">
    <name type="scientific">Hydrogenispora ethanolica</name>
    <dbReference type="NCBI Taxonomy" id="1082276"/>
    <lineage>
        <taxon>Bacteria</taxon>
        <taxon>Bacillati</taxon>
        <taxon>Bacillota</taxon>
        <taxon>Hydrogenispora</taxon>
    </lineage>
</organism>
<dbReference type="OrthoDB" id="9770492at2"/>
<feature type="domain" description="Major facilitator superfamily (MFS) profile" evidence="7">
    <location>
        <begin position="32"/>
        <end position="406"/>
    </location>
</feature>
<keyword evidence="9" id="KW-1185">Reference proteome</keyword>
<accession>A0A4V2QC46</accession>
<dbReference type="SUPFAM" id="SSF103473">
    <property type="entry name" value="MFS general substrate transporter"/>
    <property type="match status" value="1"/>
</dbReference>
<dbReference type="InterPro" id="IPR036259">
    <property type="entry name" value="MFS_trans_sf"/>
</dbReference>
<feature type="transmembrane region" description="Helical" evidence="6">
    <location>
        <begin position="33"/>
        <end position="56"/>
    </location>
</feature>
<proteinExistence type="predicted"/>
<evidence type="ECO:0000256" key="3">
    <source>
        <dbReference type="ARBA" id="ARBA00022692"/>
    </source>
</evidence>
<dbReference type="GO" id="GO:0022857">
    <property type="term" value="F:transmembrane transporter activity"/>
    <property type="evidence" value="ECO:0007669"/>
    <property type="project" value="InterPro"/>
</dbReference>
<dbReference type="Gene3D" id="1.20.1250.20">
    <property type="entry name" value="MFS general substrate transporter like domains"/>
    <property type="match status" value="2"/>
</dbReference>
<dbReference type="AlphaFoldDB" id="A0A4V2QC46"/>
<comment type="subcellular location">
    <subcellularLocation>
        <location evidence="1">Cell membrane</location>
        <topology evidence="1">Multi-pass membrane protein</topology>
    </subcellularLocation>
</comment>
<name>A0A4V2QC46_HYDET</name>
<comment type="caution">
    <text evidence="8">The sequence shown here is derived from an EMBL/GenBank/DDBJ whole genome shotgun (WGS) entry which is preliminary data.</text>
</comment>
<feature type="transmembrane region" description="Helical" evidence="6">
    <location>
        <begin position="352"/>
        <end position="374"/>
    </location>
</feature>
<dbReference type="Proteomes" id="UP000295008">
    <property type="component" value="Unassembled WGS sequence"/>
</dbReference>
<sequence length="426" mass="45056">MLNQYYPSKNILSNRIRGVSILFRSIKNVPYPIWLITCAHAVADLSSGALFVALPFFKAKFGLSYAELTAIVLIQNLTSSVSQPLFGYWSDRQSRLWWMPFGCIVVGTMMLASLLVPTYPLVLLCTSVSGFGSAIFHPEGAKIINWLSGKAKGKGASLFSVGGNVGFALGSLFLGALLLGNPVLRYLFALPNMVMGVLLLLAMKQFARLPQPTPEGAGKAKIAIRINVPLAALLGMVLIRATVNSGLNTFVPLYCTSFLHGSSAYAASLLTVYLAAGAVGTLLGGPFSDRYGSKKVMLYSILPVAPLLYLFKATDGVAAFILLALVSVLLAATFTSSLVMAQKMMPGNVAMASGLTLGFSIGLGALGVLMIGHFADALGLPWVFNLLAVLPVAGFILTLLVREPVDASAEPPVPEVEDGKSETVSS</sequence>
<keyword evidence="2" id="KW-0813">Transport</keyword>
<protein>
    <submittedName>
        <fullName evidence="8">FSR family fosmidomycin resistance protein-like MFS transporter</fullName>
    </submittedName>
</protein>
<evidence type="ECO:0000259" key="7">
    <source>
        <dbReference type="PROSITE" id="PS50850"/>
    </source>
</evidence>
<gene>
    <name evidence="8" type="ORF">EDC14_104140</name>
</gene>
<dbReference type="GO" id="GO:0005886">
    <property type="term" value="C:plasma membrane"/>
    <property type="evidence" value="ECO:0007669"/>
    <property type="project" value="UniProtKB-SubCell"/>
</dbReference>
<keyword evidence="4 6" id="KW-1133">Transmembrane helix</keyword>
<evidence type="ECO:0000256" key="1">
    <source>
        <dbReference type="ARBA" id="ARBA00004651"/>
    </source>
</evidence>
<feature type="transmembrane region" description="Helical" evidence="6">
    <location>
        <begin position="263"/>
        <end position="284"/>
    </location>
</feature>
<evidence type="ECO:0000256" key="6">
    <source>
        <dbReference type="SAM" id="Phobius"/>
    </source>
</evidence>
<feature type="transmembrane region" description="Helical" evidence="6">
    <location>
        <begin position="96"/>
        <end position="115"/>
    </location>
</feature>
<feature type="transmembrane region" description="Helical" evidence="6">
    <location>
        <begin position="380"/>
        <end position="401"/>
    </location>
</feature>
<keyword evidence="5 6" id="KW-0472">Membrane</keyword>
<feature type="transmembrane region" description="Helical" evidence="6">
    <location>
        <begin position="317"/>
        <end position="340"/>
    </location>
</feature>
<dbReference type="Pfam" id="PF07690">
    <property type="entry name" value="MFS_1"/>
    <property type="match status" value="1"/>
</dbReference>
<dbReference type="InterPro" id="IPR020846">
    <property type="entry name" value="MFS_dom"/>
</dbReference>
<reference evidence="8 9" key="1">
    <citation type="submission" date="2019-03" db="EMBL/GenBank/DDBJ databases">
        <title>Genomic Encyclopedia of Type Strains, Phase IV (KMG-IV): sequencing the most valuable type-strain genomes for metagenomic binning, comparative biology and taxonomic classification.</title>
        <authorList>
            <person name="Goeker M."/>
        </authorList>
    </citation>
    <scope>NUCLEOTIDE SEQUENCE [LARGE SCALE GENOMIC DNA]</scope>
    <source>
        <strain evidence="8 9">LX-B</strain>
    </source>
</reference>
<feature type="transmembrane region" description="Helical" evidence="6">
    <location>
        <begin position="183"/>
        <end position="202"/>
    </location>
</feature>
<keyword evidence="3 6" id="KW-0812">Transmembrane</keyword>
<dbReference type="EMBL" id="SLUN01000041">
    <property type="protein sequence ID" value="TCL58647.1"/>
    <property type="molecule type" value="Genomic_DNA"/>
</dbReference>
<feature type="transmembrane region" description="Helical" evidence="6">
    <location>
        <begin position="68"/>
        <end position="89"/>
    </location>
</feature>
<dbReference type="PROSITE" id="PS50850">
    <property type="entry name" value="MFS"/>
    <property type="match status" value="1"/>
</dbReference>
<evidence type="ECO:0000256" key="2">
    <source>
        <dbReference type="ARBA" id="ARBA00022448"/>
    </source>
</evidence>